<gene>
    <name evidence="1" type="ORF">JR064_15320</name>
</gene>
<keyword evidence="2" id="KW-1185">Reference proteome</keyword>
<reference evidence="1 2" key="1">
    <citation type="submission" date="2021-02" db="EMBL/GenBank/DDBJ databases">
        <title>Taxonomically Unique Crown Gall-Associated Xanthomonas Stains Have Deficiency in Virulence Repertories.</title>
        <authorList>
            <person name="Mafakheri H."/>
            <person name="Taghavi S.M."/>
            <person name="Dimkic I."/>
            <person name="Nemanja K."/>
            <person name="Osdaghi E."/>
        </authorList>
    </citation>
    <scope>NUCLEOTIDE SEQUENCE [LARGE SCALE GENOMIC DNA]</scope>
    <source>
        <strain evidence="1 2">FX4</strain>
    </source>
</reference>
<evidence type="ECO:0000313" key="1">
    <source>
        <dbReference type="EMBL" id="MBN6103538.1"/>
    </source>
</evidence>
<sequence length="111" mass="12999">MFPRRHDIRIGFAFDAGSGICLWAKNDAARARYGYPIEHRELPLSEDTKRHLTHLITWFDMSIDWASPSDSSKAWTDEERKRFMRAAQEGYRLLCRELPPPQFVFVDEVVA</sequence>
<dbReference type="Proteomes" id="UP000695802">
    <property type="component" value="Unassembled WGS sequence"/>
</dbReference>
<dbReference type="RefSeq" id="WP_206230303.1">
    <property type="nucleotide sequence ID" value="NZ_JAFIWB010000019.1"/>
</dbReference>
<dbReference type="EMBL" id="JAFIWB010000019">
    <property type="protein sequence ID" value="MBN6103538.1"/>
    <property type="molecule type" value="Genomic_DNA"/>
</dbReference>
<comment type="caution">
    <text evidence="1">The sequence shown here is derived from an EMBL/GenBank/DDBJ whole genome shotgun (WGS) entry which is preliminary data.</text>
</comment>
<protein>
    <submittedName>
        <fullName evidence="1">Uncharacterized protein</fullName>
    </submittedName>
</protein>
<organism evidence="1 2">
    <name type="scientific">Xanthomonas bonasiae</name>
    <dbReference type="NCBI Taxonomy" id="2810351"/>
    <lineage>
        <taxon>Bacteria</taxon>
        <taxon>Pseudomonadati</taxon>
        <taxon>Pseudomonadota</taxon>
        <taxon>Gammaproteobacteria</taxon>
        <taxon>Lysobacterales</taxon>
        <taxon>Lysobacteraceae</taxon>
        <taxon>Xanthomonas</taxon>
    </lineage>
</organism>
<name>A0ABS3B4K8_9XANT</name>
<accession>A0ABS3B4K8</accession>
<evidence type="ECO:0000313" key="2">
    <source>
        <dbReference type="Proteomes" id="UP000695802"/>
    </source>
</evidence>
<proteinExistence type="predicted"/>